<dbReference type="OrthoDB" id="2745898at2759"/>
<reference evidence="1 2" key="1">
    <citation type="journal article" date="2015" name="Fungal Genet. Biol.">
        <title>Evolution of novel wood decay mechanisms in Agaricales revealed by the genome sequences of Fistulina hepatica and Cylindrobasidium torrendii.</title>
        <authorList>
            <person name="Floudas D."/>
            <person name="Held B.W."/>
            <person name="Riley R."/>
            <person name="Nagy L.G."/>
            <person name="Koehler G."/>
            <person name="Ransdell A.S."/>
            <person name="Younus H."/>
            <person name="Chow J."/>
            <person name="Chiniquy J."/>
            <person name="Lipzen A."/>
            <person name="Tritt A."/>
            <person name="Sun H."/>
            <person name="Haridas S."/>
            <person name="LaButti K."/>
            <person name="Ohm R.A."/>
            <person name="Kues U."/>
            <person name="Blanchette R.A."/>
            <person name="Grigoriev I.V."/>
            <person name="Minto R.E."/>
            <person name="Hibbett D.S."/>
        </authorList>
    </citation>
    <scope>NUCLEOTIDE SEQUENCE [LARGE SCALE GENOMIC DNA]</scope>
    <source>
        <strain evidence="1 2">ATCC 64428</strain>
    </source>
</reference>
<sequence length="444" mass="50230">MPHRIFDLPELVDEFVLHLCRDRRSLKSCSLASKIFLEPCQRSLFHSIVLRPQVATRAIDPAVRFVRFIALVESSPHIIPYVRTLHLCDEAPSVLFGNAMRHCMRGFWQTMFMNPLFVRVLATVVHVQHTYFSSGVALDWKRIPTNAREALRTFFRLPSISFVSLRGIIFNVPADLFEGCPYLTYLELDGVAFDEECNECIAAACSDDVEPSLRRLDLGMYHRGGSGLPVLALTSLLDRWCRTTSYLNPVLVTHLSVRWHDAQGDSLYSLNRLIHAAPLLEDLAVQEFSAGLEIDLSPCRYLKYLRGLLVNFFTSSEQHFDVFRIIHTLSTLPKDNNLRVLEIFESGGEDALVWDRPPLFLSRGLAKLDNVLSSTTLLPAFEALRVGEPHLVAPSDKRVDDLLRVHMPRLHAKGGLHLYSVTAERSRVAAALGVNVNDDSFYAY</sequence>
<dbReference type="AlphaFoldDB" id="A0A0D7A9K2"/>
<dbReference type="InterPro" id="IPR032675">
    <property type="entry name" value="LRR_dom_sf"/>
</dbReference>
<gene>
    <name evidence="1" type="ORF">FISHEDRAFT_74357</name>
</gene>
<dbReference type="EMBL" id="KN881929">
    <property type="protein sequence ID" value="KIY47687.1"/>
    <property type="molecule type" value="Genomic_DNA"/>
</dbReference>
<accession>A0A0D7A9K2</accession>
<proteinExistence type="predicted"/>
<dbReference type="Gene3D" id="3.80.10.10">
    <property type="entry name" value="Ribonuclease Inhibitor"/>
    <property type="match status" value="1"/>
</dbReference>
<keyword evidence="2" id="KW-1185">Reference proteome</keyword>
<organism evidence="1 2">
    <name type="scientific">Fistulina hepatica ATCC 64428</name>
    <dbReference type="NCBI Taxonomy" id="1128425"/>
    <lineage>
        <taxon>Eukaryota</taxon>
        <taxon>Fungi</taxon>
        <taxon>Dikarya</taxon>
        <taxon>Basidiomycota</taxon>
        <taxon>Agaricomycotina</taxon>
        <taxon>Agaricomycetes</taxon>
        <taxon>Agaricomycetidae</taxon>
        <taxon>Agaricales</taxon>
        <taxon>Fistulinaceae</taxon>
        <taxon>Fistulina</taxon>
    </lineage>
</organism>
<dbReference type="SUPFAM" id="SSF52047">
    <property type="entry name" value="RNI-like"/>
    <property type="match status" value="1"/>
</dbReference>
<evidence type="ECO:0000313" key="1">
    <source>
        <dbReference type="EMBL" id="KIY47687.1"/>
    </source>
</evidence>
<name>A0A0D7A9K2_9AGAR</name>
<dbReference type="Proteomes" id="UP000054144">
    <property type="component" value="Unassembled WGS sequence"/>
</dbReference>
<evidence type="ECO:0000313" key="2">
    <source>
        <dbReference type="Proteomes" id="UP000054144"/>
    </source>
</evidence>
<protein>
    <submittedName>
        <fullName evidence="1">Uncharacterized protein</fullName>
    </submittedName>
</protein>